<gene>
    <name evidence="2" type="ORF">ES288_A13G241900v1</name>
</gene>
<sequence>MALRWCPFCSLISFPVPWSANFGLGILSTFDADEDDGFLWLTCEGTSTGLFVGPWREVYGVVLACVRERAWRGCVLAFGGTWERTLGFL</sequence>
<organism evidence="2 3">
    <name type="scientific">Gossypium darwinii</name>
    <name type="common">Darwin's cotton</name>
    <name type="synonym">Gossypium barbadense var. darwinii</name>
    <dbReference type="NCBI Taxonomy" id="34276"/>
    <lineage>
        <taxon>Eukaryota</taxon>
        <taxon>Viridiplantae</taxon>
        <taxon>Streptophyta</taxon>
        <taxon>Embryophyta</taxon>
        <taxon>Tracheophyta</taxon>
        <taxon>Spermatophyta</taxon>
        <taxon>Magnoliopsida</taxon>
        <taxon>eudicotyledons</taxon>
        <taxon>Gunneridae</taxon>
        <taxon>Pentapetalae</taxon>
        <taxon>rosids</taxon>
        <taxon>malvids</taxon>
        <taxon>Malvales</taxon>
        <taxon>Malvaceae</taxon>
        <taxon>Malvoideae</taxon>
        <taxon>Gossypium</taxon>
    </lineage>
</organism>
<proteinExistence type="predicted"/>
<accession>A0A5D2E2T3</accession>
<feature type="chain" id="PRO_5022675140" description="RNase H type-1 domain-containing protein" evidence="1">
    <location>
        <begin position="21"/>
        <end position="89"/>
    </location>
</feature>
<keyword evidence="1" id="KW-0732">Signal</keyword>
<reference evidence="2 3" key="1">
    <citation type="submission" date="2019-06" db="EMBL/GenBank/DDBJ databases">
        <title>WGS assembly of Gossypium darwinii.</title>
        <authorList>
            <person name="Chen Z.J."/>
            <person name="Sreedasyam A."/>
            <person name="Ando A."/>
            <person name="Song Q."/>
            <person name="De L."/>
            <person name="Hulse-Kemp A."/>
            <person name="Ding M."/>
            <person name="Ye W."/>
            <person name="Kirkbride R."/>
            <person name="Jenkins J."/>
            <person name="Plott C."/>
            <person name="Lovell J."/>
            <person name="Lin Y.-M."/>
            <person name="Vaughn R."/>
            <person name="Liu B."/>
            <person name="Li W."/>
            <person name="Simpson S."/>
            <person name="Scheffler B."/>
            <person name="Saski C."/>
            <person name="Grover C."/>
            <person name="Hu G."/>
            <person name="Conover J."/>
            <person name="Carlson J."/>
            <person name="Shu S."/>
            <person name="Boston L."/>
            <person name="Williams M."/>
            <person name="Peterson D."/>
            <person name="Mcgee K."/>
            <person name="Jones D."/>
            <person name="Wendel J."/>
            <person name="Stelly D."/>
            <person name="Grimwood J."/>
            <person name="Schmutz J."/>
        </authorList>
    </citation>
    <scope>NUCLEOTIDE SEQUENCE [LARGE SCALE GENOMIC DNA]</scope>
    <source>
        <strain evidence="2">1808015.09</strain>
    </source>
</reference>
<dbReference type="AlphaFoldDB" id="A0A5D2E2T3"/>
<dbReference type="Proteomes" id="UP000323506">
    <property type="component" value="Chromosome A13"/>
</dbReference>
<evidence type="ECO:0000313" key="2">
    <source>
        <dbReference type="EMBL" id="TYG87763.1"/>
    </source>
</evidence>
<protein>
    <recommendedName>
        <fullName evidence="4">RNase H type-1 domain-containing protein</fullName>
    </recommendedName>
</protein>
<evidence type="ECO:0000256" key="1">
    <source>
        <dbReference type="SAM" id="SignalP"/>
    </source>
</evidence>
<dbReference type="EMBL" id="CM017700">
    <property type="protein sequence ID" value="TYG87763.1"/>
    <property type="molecule type" value="Genomic_DNA"/>
</dbReference>
<name>A0A5D2E2T3_GOSDA</name>
<evidence type="ECO:0000313" key="3">
    <source>
        <dbReference type="Proteomes" id="UP000323506"/>
    </source>
</evidence>
<feature type="signal peptide" evidence="1">
    <location>
        <begin position="1"/>
        <end position="20"/>
    </location>
</feature>
<keyword evidence="3" id="KW-1185">Reference proteome</keyword>
<evidence type="ECO:0008006" key="4">
    <source>
        <dbReference type="Google" id="ProtNLM"/>
    </source>
</evidence>